<evidence type="ECO:0000256" key="4">
    <source>
        <dbReference type="ARBA" id="ARBA00035206"/>
    </source>
</evidence>
<dbReference type="GO" id="GO:0019843">
    <property type="term" value="F:rRNA binding"/>
    <property type="evidence" value="ECO:0007669"/>
    <property type="project" value="UniProtKB-UniRule"/>
</dbReference>
<evidence type="ECO:0000259" key="7">
    <source>
        <dbReference type="Pfam" id="PF17136"/>
    </source>
</evidence>
<gene>
    <name evidence="5" type="primary">rplX</name>
    <name evidence="8" type="ORF">EVA94_02130</name>
</gene>
<comment type="caution">
    <text evidence="8">The sequence shown here is derived from an EMBL/GenBank/DDBJ whole genome shotgun (WGS) entry which is preliminary data.</text>
</comment>
<comment type="function">
    <text evidence="5">One of two assembly initiator proteins, it binds directly to the 5'-end of the 23S rRNA, where it nucleates assembly of the 50S subunit.</text>
</comment>
<dbReference type="InterPro" id="IPR014722">
    <property type="entry name" value="Rib_uL2_dom2"/>
</dbReference>
<protein>
    <recommendedName>
        <fullName evidence="4 5">Large ribosomal subunit protein uL24</fullName>
    </recommendedName>
</protein>
<dbReference type="InterPro" id="IPR041988">
    <property type="entry name" value="Ribosomal_uL24_KOW"/>
</dbReference>
<dbReference type="Gene3D" id="2.30.30.30">
    <property type="match status" value="1"/>
</dbReference>
<accession>A0A520MUN0</accession>
<dbReference type="NCBIfam" id="TIGR01079">
    <property type="entry name" value="rplX_bact"/>
    <property type="match status" value="1"/>
</dbReference>
<proteinExistence type="inferred from homology"/>
<name>A0A520MUN0_9GAMM</name>
<keyword evidence="5" id="KW-0694">RNA-binding</keyword>
<evidence type="ECO:0000256" key="5">
    <source>
        <dbReference type="HAMAP-Rule" id="MF_01326"/>
    </source>
</evidence>
<organism evidence="8 9">
    <name type="scientific">SAR86 cluster bacterium</name>
    <dbReference type="NCBI Taxonomy" id="2030880"/>
    <lineage>
        <taxon>Bacteria</taxon>
        <taxon>Pseudomonadati</taxon>
        <taxon>Pseudomonadota</taxon>
        <taxon>Gammaproteobacteria</taxon>
        <taxon>SAR86 cluster</taxon>
    </lineage>
</organism>
<comment type="subunit">
    <text evidence="5">Part of the 50S ribosomal subunit.</text>
</comment>
<keyword evidence="5" id="KW-0699">rRNA-binding</keyword>
<dbReference type="InterPro" id="IPR008991">
    <property type="entry name" value="Translation_prot_SH3-like_sf"/>
</dbReference>
<comment type="similarity">
    <text evidence="1 5">Belongs to the universal ribosomal protein uL24 family.</text>
</comment>
<evidence type="ECO:0000256" key="3">
    <source>
        <dbReference type="ARBA" id="ARBA00023274"/>
    </source>
</evidence>
<dbReference type="InterPro" id="IPR005824">
    <property type="entry name" value="KOW"/>
</dbReference>
<dbReference type="Proteomes" id="UP000315498">
    <property type="component" value="Unassembled WGS sequence"/>
</dbReference>
<dbReference type="EMBL" id="SHBG01000014">
    <property type="protein sequence ID" value="RZO24917.1"/>
    <property type="molecule type" value="Genomic_DNA"/>
</dbReference>
<evidence type="ECO:0000256" key="1">
    <source>
        <dbReference type="ARBA" id="ARBA00010618"/>
    </source>
</evidence>
<dbReference type="Pfam" id="PF00467">
    <property type="entry name" value="KOW"/>
    <property type="match status" value="1"/>
</dbReference>
<dbReference type="CDD" id="cd06089">
    <property type="entry name" value="KOW_RPL26"/>
    <property type="match status" value="1"/>
</dbReference>
<evidence type="ECO:0000313" key="9">
    <source>
        <dbReference type="Proteomes" id="UP000315498"/>
    </source>
</evidence>
<keyword evidence="3 5" id="KW-0687">Ribonucleoprotein</keyword>
<dbReference type="InterPro" id="IPR057264">
    <property type="entry name" value="Ribosomal_uL24_C"/>
</dbReference>
<evidence type="ECO:0000259" key="6">
    <source>
        <dbReference type="Pfam" id="PF00467"/>
    </source>
</evidence>
<dbReference type="HAMAP" id="MF_01326_B">
    <property type="entry name" value="Ribosomal_uL24_B"/>
    <property type="match status" value="1"/>
</dbReference>
<dbReference type="SUPFAM" id="SSF50104">
    <property type="entry name" value="Translation proteins SH3-like domain"/>
    <property type="match status" value="1"/>
</dbReference>
<dbReference type="PANTHER" id="PTHR12903">
    <property type="entry name" value="MITOCHONDRIAL RIBOSOMAL PROTEIN L24"/>
    <property type="match status" value="1"/>
</dbReference>
<dbReference type="GO" id="GO:1990904">
    <property type="term" value="C:ribonucleoprotein complex"/>
    <property type="evidence" value="ECO:0007669"/>
    <property type="project" value="UniProtKB-KW"/>
</dbReference>
<dbReference type="GO" id="GO:0003735">
    <property type="term" value="F:structural constituent of ribosome"/>
    <property type="evidence" value="ECO:0007669"/>
    <property type="project" value="InterPro"/>
</dbReference>
<dbReference type="AlphaFoldDB" id="A0A520MUN0"/>
<reference evidence="8 9" key="1">
    <citation type="submission" date="2019-02" db="EMBL/GenBank/DDBJ databases">
        <title>Prokaryotic population dynamics and viral predation in marine succession experiment using metagenomics: the confinement effect.</title>
        <authorList>
            <person name="Haro-Moreno J.M."/>
            <person name="Rodriguez-Valera F."/>
            <person name="Lopez-Perez M."/>
        </authorList>
    </citation>
    <scope>NUCLEOTIDE SEQUENCE [LARGE SCALE GENOMIC DNA]</scope>
    <source>
        <strain evidence="8">MED-G161</strain>
    </source>
</reference>
<feature type="domain" description="Large ribosomal subunit protein uL24 C-terminal" evidence="7">
    <location>
        <begin position="45"/>
        <end position="110"/>
    </location>
</feature>
<dbReference type="InterPro" id="IPR003256">
    <property type="entry name" value="Ribosomal_uL24"/>
</dbReference>
<sequence length="111" mass="12175">MNKNLMPTKLRSGDEVIVIAGKDIGKKGTLREIVRDKNKAIVTGINMVKKHTKPNPEMGITGGVVEQEAAISLSNLAIWNPKNKSKDKISYSKNDDGKKIRLFKSSGAEIK</sequence>
<dbReference type="Pfam" id="PF17136">
    <property type="entry name" value="ribosomal_L24"/>
    <property type="match status" value="1"/>
</dbReference>
<evidence type="ECO:0000313" key="8">
    <source>
        <dbReference type="EMBL" id="RZO24917.1"/>
    </source>
</evidence>
<feature type="domain" description="KOW" evidence="6">
    <location>
        <begin position="13"/>
        <end position="42"/>
    </location>
</feature>
<dbReference type="GO" id="GO:0005840">
    <property type="term" value="C:ribosome"/>
    <property type="evidence" value="ECO:0007669"/>
    <property type="project" value="UniProtKB-KW"/>
</dbReference>
<dbReference type="GO" id="GO:0006412">
    <property type="term" value="P:translation"/>
    <property type="evidence" value="ECO:0007669"/>
    <property type="project" value="UniProtKB-UniRule"/>
</dbReference>
<evidence type="ECO:0000256" key="2">
    <source>
        <dbReference type="ARBA" id="ARBA00022980"/>
    </source>
</evidence>
<keyword evidence="2 5" id="KW-0689">Ribosomal protein</keyword>
<comment type="function">
    <text evidence="5">One of the proteins that surrounds the polypeptide exit tunnel on the outside of the subunit.</text>
</comment>